<evidence type="ECO:0000256" key="1">
    <source>
        <dbReference type="ARBA" id="ARBA00001974"/>
    </source>
</evidence>
<dbReference type="InterPro" id="IPR002938">
    <property type="entry name" value="FAD-bd"/>
</dbReference>
<dbReference type="PRINTS" id="PR00411">
    <property type="entry name" value="PNDRDTASEI"/>
</dbReference>
<dbReference type="Pfam" id="PF01494">
    <property type="entry name" value="FAD_binding_3"/>
    <property type="match status" value="1"/>
</dbReference>
<dbReference type="Gene3D" id="3.50.50.60">
    <property type="entry name" value="FAD/NAD(P)-binding domain"/>
    <property type="match status" value="1"/>
</dbReference>
<sequence>MENPTTPAGNEPPDETDVLIIGGGPVGLTGSLLLSDLGVDHIVAERRDGTSRLPKAHYLNSRSMEIFDSVHMADEIYGFGAHRPGGVAWYTSLAPDGELVMSLDAFGSGTLAPAYADVSACRSGNLPQKHLEPRLRRAAERKNPGKVRFEQEVVSLTATGAASPPRSARPTVWRAWSAHGM</sequence>
<accession>A0A853BJB2</accession>
<evidence type="ECO:0000259" key="4">
    <source>
        <dbReference type="Pfam" id="PF01494"/>
    </source>
</evidence>
<reference evidence="5 6" key="1">
    <citation type="submission" date="2020-07" db="EMBL/GenBank/DDBJ databases">
        <title>Sequencing the genomes of 1000 actinobacteria strains.</title>
        <authorList>
            <person name="Klenk H.-P."/>
        </authorList>
    </citation>
    <scope>NUCLEOTIDE SEQUENCE [LARGE SCALE GENOMIC DNA]</scope>
    <source>
        <strain evidence="5 6">DSM 45927</strain>
    </source>
</reference>
<dbReference type="GO" id="GO:0016709">
    <property type="term" value="F:oxidoreductase activity, acting on paired donors, with incorporation or reduction of molecular oxygen, NAD(P)H as one donor, and incorporation of one atom of oxygen"/>
    <property type="evidence" value="ECO:0007669"/>
    <property type="project" value="UniProtKB-ARBA"/>
</dbReference>
<evidence type="ECO:0000256" key="2">
    <source>
        <dbReference type="ARBA" id="ARBA00022630"/>
    </source>
</evidence>
<name>A0A853BJB2_9ACTN</name>
<dbReference type="SUPFAM" id="SSF51905">
    <property type="entry name" value="FAD/NAD(P)-binding domain"/>
    <property type="match status" value="1"/>
</dbReference>
<keyword evidence="2" id="KW-0285">Flavoprotein</keyword>
<dbReference type="InterPro" id="IPR050641">
    <property type="entry name" value="RIFMO-like"/>
</dbReference>
<protein>
    <submittedName>
        <fullName evidence="5">2-polyprenyl-6-methoxyphenol hydroxylase-like FAD-dependent oxidoreductase</fullName>
    </submittedName>
</protein>
<dbReference type="Proteomes" id="UP000575985">
    <property type="component" value="Unassembled WGS sequence"/>
</dbReference>
<dbReference type="GO" id="GO:0071949">
    <property type="term" value="F:FAD binding"/>
    <property type="evidence" value="ECO:0007669"/>
    <property type="project" value="InterPro"/>
</dbReference>
<keyword evidence="3" id="KW-0274">FAD</keyword>
<proteinExistence type="predicted"/>
<feature type="domain" description="FAD-binding" evidence="4">
    <location>
        <begin position="15"/>
        <end position="161"/>
    </location>
</feature>
<comment type="cofactor">
    <cofactor evidence="1">
        <name>FAD</name>
        <dbReference type="ChEBI" id="CHEBI:57692"/>
    </cofactor>
</comment>
<organism evidence="5 6">
    <name type="scientific">Streptomonospora nanhaiensis</name>
    <dbReference type="NCBI Taxonomy" id="1323731"/>
    <lineage>
        <taxon>Bacteria</taxon>
        <taxon>Bacillati</taxon>
        <taxon>Actinomycetota</taxon>
        <taxon>Actinomycetes</taxon>
        <taxon>Streptosporangiales</taxon>
        <taxon>Nocardiopsidaceae</taxon>
        <taxon>Streptomonospora</taxon>
    </lineage>
</organism>
<dbReference type="EMBL" id="JACCFO010000001">
    <property type="protein sequence ID" value="NYI95110.1"/>
    <property type="molecule type" value="Genomic_DNA"/>
</dbReference>
<comment type="caution">
    <text evidence="5">The sequence shown here is derived from an EMBL/GenBank/DDBJ whole genome shotgun (WGS) entry which is preliminary data.</text>
</comment>
<evidence type="ECO:0000313" key="5">
    <source>
        <dbReference type="EMBL" id="NYI95110.1"/>
    </source>
</evidence>
<dbReference type="PANTHER" id="PTHR43004:SF19">
    <property type="entry name" value="BINDING MONOOXYGENASE, PUTATIVE (JCVI)-RELATED"/>
    <property type="match status" value="1"/>
</dbReference>
<gene>
    <name evidence="5" type="ORF">HNR12_001387</name>
</gene>
<dbReference type="AlphaFoldDB" id="A0A853BJB2"/>
<dbReference type="InterPro" id="IPR036188">
    <property type="entry name" value="FAD/NAD-bd_sf"/>
</dbReference>
<evidence type="ECO:0000313" key="6">
    <source>
        <dbReference type="Proteomes" id="UP000575985"/>
    </source>
</evidence>
<evidence type="ECO:0000256" key="3">
    <source>
        <dbReference type="ARBA" id="ARBA00022827"/>
    </source>
</evidence>
<keyword evidence="6" id="KW-1185">Reference proteome</keyword>
<dbReference type="PANTHER" id="PTHR43004">
    <property type="entry name" value="TRK SYSTEM POTASSIUM UPTAKE PROTEIN"/>
    <property type="match status" value="1"/>
</dbReference>
<dbReference type="Gene3D" id="3.30.9.10">
    <property type="entry name" value="D-Amino Acid Oxidase, subunit A, domain 2"/>
    <property type="match status" value="1"/>
</dbReference>